<organism evidence="3 4">
    <name type="scientific">Heliophilum fasciatum</name>
    <dbReference type="NCBI Taxonomy" id="35700"/>
    <lineage>
        <taxon>Bacteria</taxon>
        <taxon>Bacillati</taxon>
        <taxon>Bacillota</taxon>
        <taxon>Clostridia</taxon>
        <taxon>Eubacteriales</taxon>
        <taxon>Heliobacteriaceae</taxon>
        <taxon>Heliophilum</taxon>
    </lineage>
</organism>
<dbReference type="InterPro" id="IPR009926">
    <property type="entry name" value="T3SS_YcgR_PilZN"/>
</dbReference>
<reference evidence="3 4" key="1">
    <citation type="submission" date="2019-03" db="EMBL/GenBank/DDBJ databases">
        <title>Genomic Encyclopedia of Type Strains, Phase IV (KMG-IV): sequencing the most valuable type-strain genomes for metagenomic binning, comparative biology and taxonomic classification.</title>
        <authorList>
            <person name="Goeker M."/>
        </authorList>
    </citation>
    <scope>NUCLEOTIDE SEQUENCE [LARGE SCALE GENOMIC DNA]</scope>
    <source>
        <strain evidence="3 4">DSM 11170</strain>
    </source>
</reference>
<evidence type="ECO:0000313" key="4">
    <source>
        <dbReference type="Proteomes" id="UP000294813"/>
    </source>
</evidence>
<dbReference type="OrthoDB" id="3493at2"/>
<protein>
    <submittedName>
        <fullName evidence="3">C-di-GMP-binding flagellar brake protein YcgR</fullName>
    </submittedName>
</protein>
<feature type="domain" description="PilZ" evidence="1">
    <location>
        <begin position="98"/>
        <end position="203"/>
    </location>
</feature>
<dbReference type="GO" id="GO:0035438">
    <property type="term" value="F:cyclic-di-GMP binding"/>
    <property type="evidence" value="ECO:0007669"/>
    <property type="project" value="InterPro"/>
</dbReference>
<name>A0A4V6NRL9_9FIRM</name>
<dbReference type="Gene3D" id="2.40.10.220">
    <property type="entry name" value="predicted glycosyltransferase like domains"/>
    <property type="match status" value="1"/>
</dbReference>
<dbReference type="Pfam" id="PF07238">
    <property type="entry name" value="PilZ"/>
    <property type="match status" value="1"/>
</dbReference>
<dbReference type="EMBL" id="SLXT01000022">
    <property type="protein sequence ID" value="TCP62466.1"/>
    <property type="molecule type" value="Genomic_DNA"/>
</dbReference>
<dbReference type="Proteomes" id="UP000294813">
    <property type="component" value="Unassembled WGS sequence"/>
</dbReference>
<accession>A0A4V6NRL9</accession>
<sequence>MSDQTLKINDQIQIMISDESLYAGRYYSHVEDFTDEGIVLSLPLKEGEIIPLHIGEKVEFCKITDSAIWLYRGTIIQRQGSPLPLMTVKLPLKVEKLQRRNFYRLPLSVQTQFAKVEEDKPMNEWQWEPSYLRNLSGGGVCLSCETQLEIGQQIVIDVPLEQDILRLWGEIRRVEQSSSYVAGVEFLDILHHDQDRIVQYVFAKQRAIAQKNKSL</sequence>
<dbReference type="SUPFAM" id="SSF141371">
    <property type="entry name" value="PilZ domain-like"/>
    <property type="match status" value="1"/>
</dbReference>
<keyword evidence="3" id="KW-0969">Cilium</keyword>
<gene>
    <name evidence="3" type="ORF">EDD73_12237</name>
</gene>
<evidence type="ECO:0000259" key="1">
    <source>
        <dbReference type="Pfam" id="PF07238"/>
    </source>
</evidence>
<evidence type="ECO:0000313" key="3">
    <source>
        <dbReference type="EMBL" id="TCP62466.1"/>
    </source>
</evidence>
<dbReference type="InterPro" id="IPR009875">
    <property type="entry name" value="PilZ_domain"/>
</dbReference>
<evidence type="ECO:0000259" key="2">
    <source>
        <dbReference type="Pfam" id="PF12945"/>
    </source>
</evidence>
<dbReference type="Pfam" id="PF12945">
    <property type="entry name" value="PilZNR"/>
    <property type="match status" value="1"/>
</dbReference>
<dbReference type="AlphaFoldDB" id="A0A4V6NRL9"/>
<dbReference type="RefSeq" id="WP_131919961.1">
    <property type="nucleotide sequence ID" value="NZ_JAOQNU010000021.1"/>
</dbReference>
<feature type="domain" description="Type III secretion system flagellar brake protein YcgR PilZN" evidence="2">
    <location>
        <begin position="7"/>
        <end position="91"/>
    </location>
</feature>
<proteinExistence type="predicted"/>
<comment type="caution">
    <text evidence="3">The sequence shown here is derived from an EMBL/GenBank/DDBJ whole genome shotgun (WGS) entry which is preliminary data.</text>
</comment>
<keyword evidence="3" id="KW-0282">Flagellum</keyword>
<keyword evidence="4" id="KW-1185">Reference proteome</keyword>
<keyword evidence="3" id="KW-0966">Cell projection</keyword>